<keyword evidence="7 8" id="KW-0472">Membrane</keyword>
<evidence type="ECO:0000256" key="2">
    <source>
        <dbReference type="ARBA" id="ARBA00007362"/>
    </source>
</evidence>
<proteinExistence type="inferred from homology"/>
<dbReference type="Proteomes" id="UP000285060">
    <property type="component" value="Unassembled WGS sequence"/>
</dbReference>
<comment type="similarity">
    <text evidence="2">Belongs to the EamA transporter family.</text>
</comment>
<evidence type="ECO:0000313" key="11">
    <source>
        <dbReference type="EMBL" id="RHY28280.1"/>
    </source>
</evidence>
<keyword evidence="3" id="KW-0813">Transport</keyword>
<keyword evidence="12" id="KW-1185">Reference proteome</keyword>
<dbReference type="RefSeq" id="XP_008868120.1">
    <property type="nucleotide sequence ID" value="XM_008869898.1"/>
</dbReference>
<dbReference type="PANTHER" id="PTHR22911">
    <property type="entry name" value="ACYL-MALONYL CONDENSING ENZYME-RELATED"/>
    <property type="match status" value="1"/>
</dbReference>
<evidence type="ECO:0000256" key="5">
    <source>
        <dbReference type="ARBA" id="ARBA00022692"/>
    </source>
</evidence>
<feature type="domain" description="EamA" evidence="9">
    <location>
        <begin position="3"/>
        <end position="138"/>
    </location>
</feature>
<evidence type="ECO:0000256" key="3">
    <source>
        <dbReference type="ARBA" id="ARBA00022448"/>
    </source>
</evidence>
<dbReference type="InterPro" id="IPR000620">
    <property type="entry name" value="EamA_dom"/>
</dbReference>
<reference evidence="11 12" key="2">
    <citation type="submission" date="2018-08" db="EMBL/GenBank/DDBJ databases">
        <title>Aphanomyces genome sequencing and annotation.</title>
        <authorList>
            <person name="Minardi D."/>
            <person name="Oidtmann B."/>
            <person name="Van Der Giezen M."/>
            <person name="Studholme D.J."/>
        </authorList>
    </citation>
    <scope>NUCLEOTIDE SEQUENCE [LARGE SCALE GENOMIC DNA]</scope>
    <source>
        <strain evidence="11 12">NJM0002</strain>
    </source>
</reference>
<evidence type="ECO:0000256" key="6">
    <source>
        <dbReference type="ARBA" id="ARBA00022989"/>
    </source>
</evidence>
<evidence type="ECO:0000256" key="8">
    <source>
        <dbReference type="SAM" id="Phobius"/>
    </source>
</evidence>
<name>A0A024U8H7_9STRA</name>
<dbReference type="SUPFAM" id="SSF103481">
    <property type="entry name" value="Multidrug resistance efflux transporter EmrE"/>
    <property type="match status" value="2"/>
</dbReference>
<dbReference type="PANTHER" id="PTHR22911:SF137">
    <property type="entry name" value="SOLUTE CARRIER FAMILY 35 MEMBER G2-RELATED"/>
    <property type="match status" value="1"/>
</dbReference>
<feature type="transmembrane region" description="Helical" evidence="8">
    <location>
        <begin position="262"/>
        <end position="283"/>
    </location>
</feature>
<sequence length="310" mass="34397">MRSGICAALLAYCIWGFSPLYWRLLTDVPSDQLVMHRIVWSFLIVLAIVATTQWKDFRQNALTWSNIWLHGTAAYFIGMNWAMFVWAVNSGFVVQASLGNYMLPLVTVLLGVVVLREHLRPWQWFAIGLAAVGVIIVSIGYGVVPWISFALSTTEGFYGLFKKKATLPSLQGVVLETGALFLPASTYLLWAEYTGVGAFGHGTMGKNELLFGAGIMATSSLVSFGYAVLRIPLTLTGVLRYITPTIQVCLAVFVYHEPFSPLNLAGFVLLWIALAIFSFQSYLKHQDDMRRKTQVSLLQSASSQTVYKSV</sequence>
<evidence type="ECO:0000256" key="4">
    <source>
        <dbReference type="ARBA" id="ARBA00022475"/>
    </source>
</evidence>
<dbReference type="EMBL" id="QUSY01000611">
    <property type="protein sequence ID" value="RHY28280.1"/>
    <property type="molecule type" value="Genomic_DNA"/>
</dbReference>
<dbReference type="InterPro" id="IPR004626">
    <property type="entry name" value="RarD"/>
</dbReference>
<evidence type="ECO:0000259" key="9">
    <source>
        <dbReference type="Pfam" id="PF00892"/>
    </source>
</evidence>
<feature type="transmembrane region" description="Helical" evidence="8">
    <location>
        <begin position="92"/>
        <end position="115"/>
    </location>
</feature>
<evidence type="ECO:0000313" key="10">
    <source>
        <dbReference type="EMBL" id="ETW02736.1"/>
    </source>
</evidence>
<evidence type="ECO:0000256" key="1">
    <source>
        <dbReference type="ARBA" id="ARBA00004651"/>
    </source>
</evidence>
<dbReference type="NCBIfam" id="TIGR00688">
    <property type="entry name" value="rarD"/>
    <property type="match status" value="1"/>
</dbReference>
<evidence type="ECO:0000313" key="12">
    <source>
        <dbReference type="Proteomes" id="UP000285060"/>
    </source>
</evidence>
<dbReference type="AlphaFoldDB" id="A0A024U8H7"/>
<feature type="transmembrane region" description="Helical" evidence="8">
    <location>
        <begin position="5"/>
        <end position="22"/>
    </location>
</feature>
<dbReference type="EMBL" id="KI913960">
    <property type="protein sequence ID" value="ETW02736.1"/>
    <property type="molecule type" value="Genomic_DNA"/>
</dbReference>
<feature type="transmembrane region" description="Helical" evidence="8">
    <location>
        <begin position="66"/>
        <end position="86"/>
    </location>
</feature>
<dbReference type="GeneID" id="20082287"/>
<dbReference type="InterPro" id="IPR037185">
    <property type="entry name" value="EmrE-like"/>
</dbReference>
<gene>
    <name evidence="11" type="ORF">DYB32_006104</name>
    <name evidence="10" type="ORF">H310_05237</name>
</gene>
<evidence type="ECO:0000256" key="7">
    <source>
        <dbReference type="ARBA" id="ARBA00023136"/>
    </source>
</evidence>
<keyword evidence="6 8" id="KW-1133">Transmembrane helix</keyword>
<protein>
    <submittedName>
        <fullName evidence="10">Protein RarD</fullName>
    </submittedName>
</protein>
<feature type="transmembrane region" description="Helical" evidence="8">
    <location>
        <begin position="122"/>
        <end position="139"/>
    </location>
</feature>
<dbReference type="VEuPathDB" id="FungiDB:H310_05237"/>
<dbReference type="Pfam" id="PF00892">
    <property type="entry name" value="EamA"/>
    <property type="match status" value="1"/>
</dbReference>
<keyword evidence="5 8" id="KW-0812">Transmembrane</keyword>
<dbReference type="OrthoDB" id="64403at2759"/>
<feature type="transmembrane region" description="Helical" evidence="8">
    <location>
        <begin position="173"/>
        <end position="190"/>
    </location>
</feature>
<feature type="transmembrane region" description="Helical" evidence="8">
    <location>
        <begin position="210"/>
        <end position="229"/>
    </location>
</feature>
<dbReference type="GO" id="GO:0005886">
    <property type="term" value="C:plasma membrane"/>
    <property type="evidence" value="ECO:0007669"/>
    <property type="project" value="UniProtKB-SubCell"/>
</dbReference>
<organism evidence="10">
    <name type="scientific">Aphanomyces invadans</name>
    <dbReference type="NCBI Taxonomy" id="157072"/>
    <lineage>
        <taxon>Eukaryota</taxon>
        <taxon>Sar</taxon>
        <taxon>Stramenopiles</taxon>
        <taxon>Oomycota</taxon>
        <taxon>Saprolegniomycetes</taxon>
        <taxon>Saprolegniales</taxon>
        <taxon>Verrucalvaceae</taxon>
        <taxon>Aphanomyces</taxon>
    </lineage>
</organism>
<comment type="subcellular location">
    <subcellularLocation>
        <location evidence="1">Cell membrane</location>
        <topology evidence="1">Multi-pass membrane protein</topology>
    </subcellularLocation>
</comment>
<feature type="transmembrane region" description="Helical" evidence="8">
    <location>
        <begin position="34"/>
        <end position="54"/>
    </location>
</feature>
<dbReference type="eggNOG" id="ENOG502SNKR">
    <property type="taxonomic scope" value="Eukaryota"/>
</dbReference>
<accession>A0A024U8H7</accession>
<reference evidence="10" key="1">
    <citation type="submission" date="2013-12" db="EMBL/GenBank/DDBJ databases">
        <title>The Genome Sequence of Aphanomyces invadans NJM9701.</title>
        <authorList>
            <consortium name="The Broad Institute Genomics Platform"/>
            <person name="Russ C."/>
            <person name="Tyler B."/>
            <person name="van West P."/>
            <person name="Dieguez-Uribeondo J."/>
            <person name="Young S.K."/>
            <person name="Zeng Q."/>
            <person name="Gargeya S."/>
            <person name="Fitzgerald M."/>
            <person name="Abouelleil A."/>
            <person name="Alvarado L."/>
            <person name="Chapman S.B."/>
            <person name="Gainer-Dewar J."/>
            <person name="Goldberg J."/>
            <person name="Griggs A."/>
            <person name="Gujja S."/>
            <person name="Hansen M."/>
            <person name="Howarth C."/>
            <person name="Imamovic A."/>
            <person name="Ireland A."/>
            <person name="Larimer J."/>
            <person name="McCowan C."/>
            <person name="Murphy C."/>
            <person name="Pearson M."/>
            <person name="Poon T.W."/>
            <person name="Priest M."/>
            <person name="Roberts A."/>
            <person name="Saif S."/>
            <person name="Shea T."/>
            <person name="Sykes S."/>
            <person name="Wortman J."/>
            <person name="Nusbaum C."/>
            <person name="Birren B."/>
        </authorList>
    </citation>
    <scope>NUCLEOTIDE SEQUENCE [LARGE SCALE GENOMIC DNA]</scope>
    <source>
        <strain evidence="10">NJM9701</strain>
    </source>
</reference>
<keyword evidence="4" id="KW-1003">Cell membrane</keyword>